<dbReference type="Proteomes" id="UP000183461">
    <property type="component" value="Unassembled WGS sequence"/>
</dbReference>
<keyword evidence="1" id="KW-0472">Membrane</keyword>
<proteinExistence type="predicted"/>
<gene>
    <name evidence="2" type="ORF">SAMN02910280_0161</name>
</gene>
<evidence type="ECO:0000256" key="1">
    <source>
        <dbReference type="SAM" id="Phobius"/>
    </source>
</evidence>
<protein>
    <submittedName>
        <fullName evidence="2">Uncharacterized protein</fullName>
    </submittedName>
</protein>
<accession>A0A1K1PUZ4</accession>
<name>A0A1K1PUZ4_RUMFL</name>
<evidence type="ECO:0000313" key="3">
    <source>
        <dbReference type="Proteomes" id="UP000183461"/>
    </source>
</evidence>
<sequence>MQYCNKCRRPLNDGEVCGCIHSAPQKKKSYTLLFAIGIPVLCLAAFAAAVLLLRVITDMSWRSKQGRMADMNKVAEEMTEAADKALQKISSEGGDVSGWNNINSDEDIPISYKFDIGRFHEYFSEYTGSSDKEFFIIAHDGRVEYLAVSDSWSNTADAVGIYPSFDDSPVYFSRDDIKEKVGKGKRLRDVYIEGTRELMDIRYRE</sequence>
<feature type="transmembrane region" description="Helical" evidence="1">
    <location>
        <begin position="32"/>
        <end position="57"/>
    </location>
</feature>
<reference evidence="3" key="1">
    <citation type="submission" date="2016-11" db="EMBL/GenBank/DDBJ databases">
        <authorList>
            <person name="Varghese N."/>
            <person name="Submissions S."/>
        </authorList>
    </citation>
    <scope>NUCLEOTIDE SEQUENCE [LARGE SCALE GENOMIC DNA]</scope>
    <source>
        <strain evidence="3">YL228</strain>
    </source>
</reference>
<dbReference type="AlphaFoldDB" id="A0A1K1PUZ4"/>
<evidence type="ECO:0000313" key="2">
    <source>
        <dbReference type="EMBL" id="SFW51488.1"/>
    </source>
</evidence>
<organism evidence="2 3">
    <name type="scientific">Ruminococcus flavefaciens</name>
    <dbReference type="NCBI Taxonomy" id="1265"/>
    <lineage>
        <taxon>Bacteria</taxon>
        <taxon>Bacillati</taxon>
        <taxon>Bacillota</taxon>
        <taxon>Clostridia</taxon>
        <taxon>Eubacteriales</taxon>
        <taxon>Oscillospiraceae</taxon>
        <taxon>Ruminococcus</taxon>
    </lineage>
</organism>
<dbReference type="EMBL" id="FPIP01000011">
    <property type="protein sequence ID" value="SFW51488.1"/>
    <property type="molecule type" value="Genomic_DNA"/>
</dbReference>
<keyword evidence="1" id="KW-0812">Transmembrane</keyword>
<keyword evidence="1" id="KW-1133">Transmembrane helix</keyword>